<dbReference type="InterPro" id="IPR032179">
    <property type="entry name" value="Cry22Aa_Ig-like"/>
</dbReference>
<proteinExistence type="predicted"/>
<dbReference type="EMBL" id="MN739802">
    <property type="protein sequence ID" value="QHT26821.1"/>
    <property type="molecule type" value="Genomic_DNA"/>
</dbReference>
<dbReference type="InterPro" id="IPR013783">
    <property type="entry name" value="Ig-like_fold"/>
</dbReference>
<dbReference type="Pfam" id="PF13385">
    <property type="entry name" value="Laminin_G_3"/>
    <property type="match status" value="13"/>
</dbReference>
<feature type="domain" description="Pesticidal crystal protein Cry22Aa Ig-like" evidence="1">
    <location>
        <begin position="1703"/>
        <end position="1772"/>
    </location>
</feature>
<dbReference type="InterPro" id="IPR013320">
    <property type="entry name" value="ConA-like_dom_sf"/>
</dbReference>
<evidence type="ECO:0000259" key="1">
    <source>
        <dbReference type="Pfam" id="PF16403"/>
    </source>
</evidence>
<feature type="domain" description="Pesticidal crystal protein Cry22Aa Ig-like" evidence="1">
    <location>
        <begin position="1623"/>
        <end position="1694"/>
    </location>
</feature>
<feature type="domain" description="Pesticidal crystal protein Cry22Aa Ig-like" evidence="1">
    <location>
        <begin position="2633"/>
        <end position="2702"/>
    </location>
</feature>
<reference evidence="2" key="1">
    <citation type="journal article" date="2020" name="Nature">
        <title>Giant virus diversity and host interactions through global metagenomics.</title>
        <authorList>
            <person name="Schulz F."/>
            <person name="Roux S."/>
            <person name="Paez-Espino D."/>
            <person name="Jungbluth S."/>
            <person name="Walsh D.A."/>
            <person name="Denef V.J."/>
            <person name="McMahon K.D."/>
            <person name="Konstantinidis K.T."/>
            <person name="Eloe-Fadrosh E.A."/>
            <person name="Kyrpides N.C."/>
            <person name="Woyke T."/>
        </authorList>
    </citation>
    <scope>NUCLEOTIDE SEQUENCE</scope>
    <source>
        <strain evidence="2">GVMAG-M-3300023179-2</strain>
    </source>
</reference>
<evidence type="ECO:0000313" key="2">
    <source>
        <dbReference type="EMBL" id="QHT26821.1"/>
    </source>
</evidence>
<feature type="domain" description="Pesticidal crystal protein Cry22Aa Ig-like" evidence="1">
    <location>
        <begin position="399"/>
        <end position="468"/>
    </location>
</feature>
<feature type="domain" description="Pesticidal crystal protein Cry22Aa Ig-like" evidence="1">
    <location>
        <begin position="3877"/>
        <end position="3946"/>
    </location>
</feature>
<organism evidence="2">
    <name type="scientific">viral metagenome</name>
    <dbReference type="NCBI Taxonomy" id="1070528"/>
    <lineage>
        <taxon>unclassified sequences</taxon>
        <taxon>metagenomes</taxon>
        <taxon>organismal metagenomes</taxon>
    </lineage>
</organism>
<accession>A0A6C0EDW2</accession>
<feature type="domain" description="Pesticidal crystal protein Cry22Aa Ig-like" evidence="1">
    <location>
        <begin position="2943"/>
        <end position="3011"/>
    </location>
</feature>
<dbReference type="PANTHER" id="PTHR42264">
    <property type="entry name" value="EPHRIN_REC_LIKE DOMAIN-CONTAINING PROTEIN"/>
    <property type="match status" value="1"/>
</dbReference>
<feature type="domain" description="Pesticidal crystal protein Cry22Aa Ig-like" evidence="1">
    <location>
        <begin position="5002"/>
        <end position="5070"/>
    </location>
</feature>
<name>A0A6C0EDW2_9ZZZZ</name>
<protein>
    <recommendedName>
        <fullName evidence="1">Pesticidal crystal protein Cry22Aa Ig-like domain-containing protein</fullName>
    </recommendedName>
</protein>
<dbReference type="Gene3D" id="2.60.120.200">
    <property type="match status" value="14"/>
</dbReference>
<feature type="domain" description="Pesticidal crystal protein Cry22Aa Ig-like" evidence="1">
    <location>
        <begin position="4703"/>
        <end position="4770"/>
    </location>
</feature>
<sequence>MAIVDTSLKAKYRQMLKISSNIDSISNNTIFYGSLTGGSNLGIKGYLNLQNDITMLSNLYISGNSLINNLNVNNNLFINNNNIINGNLTINSNLYILKNIYLNKTTNLSNFIVSGYSYLNNVNSNLLSVSSNTIINNNLSVNSNIYISGNANITNTISINSNLYCSNNSIINGNTTIFSYLGVSNTTLFNLNLTTNNVFYNNGIGVLFNNTNINSNLYVSNLTIFKKSVNYSGNLTVLSNLNVSNILNLNGISTNSISISNLAEYNNNNTAYSSGTPLWGFYRTGDILKIRVDVIAPVLTLSGNSNITIAKGQLYVDPGVGIVDNLNENIIPHITSISYNSNNYLLNSIPLLTSTTVSALNTSLIGTTIITYTGTDSYNNSSSINRTITIVPDNIYPTITLNGGNIIKIPLNSTYTEYGVTITNYLNQSLTTIITGSVNTAIIGKYLLTYTVSDYSGNTSSVIRTVYVLNTNSLLAYQLNNPNTYLYLANNYNLISNSQYWTIESWVYLTSYSNTQCYDLIDFRNSPNSTNFVLIISNSGLLGFWYGPNNSFNYCPGSINIPLNTWTHIVYHRNGIFMDFYINGTFVGNLSIGTLFDYPNINNLNQITLGHSVGNLLSSNDYHLQGSISQLKISIGKKYSMAFIPNNDLSYDVSNTLFLLSNNYYDNISDTQMTYPLNLEPIKWNRQYLINLTSTNIESRNLVFNLQVSNLPSSYTTWMDTTGNYGFIIHPNANNFGSIIKTQNNYGWKRSGNIGWTMNTQSITNLQNQSWVNGFTLEQWLYIDYDFIPSSTVSMLLVGQSSIFNKNDYGFIFNQTNFPFNTNYGNILAFSTNIVLSNQGTGAGAINLDALRGQGTNSVISFDYNNGSYNTTNGYLTTTNYYSTLSPLISGDFTCEVWIYYLGPLQSGRGTDTLFDSRGGNGGSGSYFAFGIYGTNGTTLTWCPNPTFGNNPIPLNAWTHLAWVRNSTTNIISVYINGSLDISIASPTTFSIGELIIGNNDGGLNSQALFRGYISQSCISSYQKYINAFTPNSTISKDTNTIFFLGKNFINTINSVALNINGTVLTGSYQNISNLNSINYLKGQWNHLAVTQYIDPKSISYYNTINGNLYSTSNSSTFSSIASGDFTCEVWVYFIGPYQQGTDTIFDFRGGNGGGISLGIDSNPNGKTATWLPNFNEGNISVQLNTWTHLAWVRTTTFMKVYVNGVLDVSLNFPLVYSFGNLILGNNNGGLGSGAFFRGYISQACISSYQKYTSSFTPTLDLRSTIDFRTLFLLSNDYKNAIDNSDLNVSGKVTDSFRYNANNSLNIYVNGGLVITLNSNQWNNWSNPGESSNPFTIGCNSNNGTIDSGSLNKVHFGNTRMYNRMLYQDEIINNYTFELPYYQIPTSDIFFIKSPNNVASSTITAYDFTTGWLSQTLDLNKLRIASSWTIECWAYATSWGSTNDAAWILDLSNGTYYLAFGVTTNNNNDKGTPFIYYTGDSVNQWKINTALTVPLNQWNHLVWQKNNDNNLEMFLNGVSSGIFNINANDWKYPNFVSTYALNNIIVGASTINLSSSTNHWKGKLSQVKITLGKKYTGTFISTFDLSLKDNGLFLLHDNFINNSIGKSMNNNNVIIPTYSFPTITLNGSNSITLYAGIDTYTELGAFISYYTRTLNITQKLTGTINTSIIGNYNLIYTVIDSLSNMSFVKRYVNIIKYNIPPVITLIGAAIISIYQGSTYTEQGVNITNSLGQTINPVITGSVDTLTVGQYILTYTATDSYDNIASITRLIYVSDLPINGLYFWLDPSLNNTITTNSSNQVTNILDVSGNGIIMYNNVSTPKISTNTISGLPVLDFTNSSAMRSVNAYPNSLNITVAVIVTYFQNTNFGCIWGHYPDGSWDNYICIRNTNGTNNISFHTNNDDTNVVIPYIPSIQVMYIGVLSNGVSRYFKMINLNTGQESIITGTNPLSMGLTNCYFWLGSLNSTTTNMSLCYVGEIMYWERILNSLEIYNIENYLFNKWGYYDAYLTYTTITPILKLNGKSAYYLLLNGIYVEQGITITSILDSNLTPVISGSYDSSTLGSYTLTYTLTYGNNLQVSINRTINVVTQLPPISYDITNGFLGPLVNNYNSMNGVDWTIEIWLYQTSYINNGDFLCIFDFRGYPTSSNNAFTVGFYPNNKLGSWNTSTGFYGTSSLVIPLNVWVHVVWMSFNNNLYCFVNGICNLLGNNVSWLNNMSALNSLTLGIDGYHQPYNGSLTTRNKFYGQICQPLITLGAKYNIAGFTPQWNLKPSIYTNILFWLENDIDIKSSQTIYFNYTVITNFIVNVPILPLIKLNGISPFYILIGSAYTDFGVTAATYLTNSPLLPYITSITDINGNQLMSTPILANTTNIISDTMINTTNQTTYTITYSVTDVNGTSTITRIVNTINLIPPISYDITAGYLGPLTSSNISNKDWTIECWINQTAYSSDQSCAIFDFHFINPYYETHTMVPYIYNNGTIGIWAPDGGSFSATSRSSNSVTLNKWTHIVWMRANNNIYAFINGVATLIATNPSWINTLYSLNSITLGVDDYWQYTQNALMRYKFVGQICQPLVLLGAKYSTTGFTPVWNLRPTNMINALFWLDNGLDINSNQTMTLQQTVVQKTLTNPPVAPVITITGNNPYYQLKNTTFNDPGATAINYLTNVSESCSISGTVDTTTLGTYTITYSVTDIYGTSTATRTVFVVNSLQVSYNLNNGYLGPLQSSVSGVDYTTLWTVDTTFEAWINVTQYPIGGNGNGGMIIDFRNPNYTSVGVINNNSSCIGISTTGNLYVWCFGGTNQSIITNNIIPLNQWTHIVVMRSNNNFYTFINGVISSPLSASGFSNLSNNTALSLGLCNDNKFNTGNPFTYWKFYGSINQASVQLGAKYSIANFTPSYNLQPNTFTFNNKFFLGPNGNDLISGQIMTNTSVTIDNTVLGSGTPIPTITLNGSNPINLQVYSTYTEPGVTATNVFGDIIIVIITGTVNINQLGTYIITYTASNIYGTTTVTRTININLTSGSLIPTISLNGPNPYNILLNNNYNEFGAVGLDLFNNRITTINSQITYDVTNGWLGPLVNNYNSLNSVDWTIEAWIYSTCKNDNNAYVLFDFRSYPYVRNNSFCCAFYPDLTLAIWNDYNNNWYGRSTLKITNNVWNHIVWMRKNQTLYIFINGVVNILGSNDPWMTNLTGCNSLTISADNVMTTQYGSTNTRDKYTGKICQPLITLGAKYNILGFTPQWDLTPSSFSQNNILFWINNGKDVISNQNITLNNTVIQNTLYYSPIGSPVYTVTGTVNNSIIGQNILSYSVTDAYGKSNSITRLVNIVNSLSQISYNTNNGWFGPLVNNYNSLNSVDWTIEAWIYSTCISSGNDAYVLFDFRSYPYIRNNAFCCLFYTDNSVALWNDYNNNWYGKSTIKFSNNVWNHIVWMRKGQTLYIFVNGVVNILGSNDPWINNLTGCNSLTLSTDNYWMSQNGSTTTRNKFLGQICQPLITLGAKYNITGFTPTWDLTPSSYSNVLFWLQNSIDCITNKTLPIVNTIVQNTLTISPIIPILNLNGNSLYSILINSTYIDPGCTAKDYITGTILTVNIISIKDSSLNELLSAPLISTNLLIISNSIINTSTLTNYIITYSTSNSYGTNTITRTVNIVNSINNTVINYDMNNGWFNTIYNNNLNYINYANNWTIETWINPSNLNNSVGGYGILFDFRNGNTISSSNNGKIGTIISINNSGAILLTTNDVNLNQFVQTLTSNLYLPNNKWSHMTIINNNNNLYTFINGILDSVKITPTSLANNPSITLCVNVDYLPNPPMTTYKFRGLISQPLITSNVKYNLNGFYPQWNLQPSNYNNVLFWLNNGIDVISGQNIVFNGTIIQSTITNPYLPNITLNGNNPFYILLNSTYTDLNSSAKDILGNTLSVISSGTVNTSQLGQNIITYSTIDSNNNFNSIIRTVNVVNTLPQISYNLNNGYLGQLQSSITGIDYTTLWTVDTTFEAWINVTQYPIYNNGNFNGVAGGVIIDFRNTNLNNNGINNNSAVIALTSTGYLYSWQSNLNYIITNNQILLNQWTHIVFMRFNNKFYTFINGVVSSPLSFSGYTNLSNNTSISLGLTADYIQNNSSALTYYKFYGSINQASVQLGAKYSIGNFTPSANLQPQSFTSNNKFFLGSNGIDLISGKAMTNTNVSPSIILPNITLKGPTNLYLYSNNSYTELGATAIDSFGNTLSYTTTGTVNTSIPGTYTLTYTVSNTNGSTSINRNIFITNITNITAPSLSYIQNALDLSNCYIYCPTTLASVSSFTYEVYVYLTSYSNNICLLDSKPIGTAAQQTGRFSILITTNGSTSIYTASTNTQILLSNNTVPLNIWTHVTVVWTGTILYSLINGVYGGISSSFSGTIGNFQNYMIGAFASDAVGSPSKFNGFISQPLFRTSIVYTTTNFTPTLDLTPLLTDTSVKFFLGSSLVETVSSQTMTVVGTLNTIIRECYPYISNAIDLTNGYIYENHNKNLSLGQFTYECWVYIKSISSYVLLLDTNSISGQINGRLNCGIYTNGQLYIYNYANNTGTVITLTTASVPFNQWVHVAFVYTGASAYAFINGNYSTTILTPNYYFYGINYWDIGFDTNYGNLATALTGNGRLKGFISQPLLRNNIYYKPQNFTPSINLTPSPTDTSVLFYIGSNLIDTVTNNTMTTYGTVTNINRPIIFNQINNSFLPNIVLNGISVVNIIINQQYNELGVKVSDIFNNNLSYTISGNVDITTIGIYTLTYSVNNSYGTSTVTRTVNVVANIPIISYDTTNGWLGPLINNFNSMSGVDWTIECWVYPTTLALADDGIVLFDFSGYPEVQTLNVNSSILCKVYKDLTMTISDIYNWVNFGKSTIKLTLNKWNHITWMRSNNSLYVSINGVINTLGSSITFLNNLSSMNSVVICADTYWLTRNGTTTQTNRFLGTISQPLITLGAKYSINGFTPQWNLRPTSFTNVLFWLDNGIDAITGQTIQIQNTVLQNTLTNSPIAPTINLNGTNQLYILKNTTYFELGALAYDYLGNSLLVTINGSVNISQIGSNTLTYSTTQNGLTINVTRTINVVNKNYSIIPTSNISYDTTNGWLGPIKNNYNVMNGVDWTMECWVYCTSYSSNYSTIFDTRVPGINNSSLWYGQFVAQFDSSGYLNLWNNNNYTSNMTQQQVPLNTWAHLVWMRYNNYLYGFINGISGVPVPVTSGYNLINASNNVSFGGVVNDHNPGWQLKGKICQPLIRLGAKYDINGFIPQWNLQPLNYSNVLLWLQNGVDVISGNTLTLNNTVLQNTINTIPFTTGIISLIGNSNYNILINSVYTEPGAISKTYNNISLPVYITSIKDNNMSELLSSFILVDGKYTIIPNNIINTSNTTTYTITYTSIDPSNGLILNTTRTVNIVNNILPISYDVTAGYLGPISKNNLNKSDWTIECWVYQTSKGTNQIISIFDFRDTNPYTASNNFFTYINNTTQCIGIWKSDVNYSTSTESLNTVIFNTWSHLVWMRHNNNIYAFINGKCSLIEITPTWINNLINLNSITIGIDVGYQYYNNQGLGFQNEKFHGQICQPLISLGAKYSINGFTPKWDLTPSSYSNILFWLQNDVDVITGNTISLNYTVNQIYENISPIVPVINFNGSINTYVLVNGTYTDVGVTVNYVLNPNLIPYITSITDNNGNQYITTPLNALNNNLISNIDTTNSGIFYTITYSVTYNNNLIATNTRNVSIVNIPINDIFLWLDPSDSSTIVTSSGNLVSINDKSNNKVSMIPYYGSTSIVANGINNLSVISINNTGLISSNTYKNSYNYTLAIVITIYQTNDWGLIFGHYPINNWDSALDFRMKAGTNNVEVSFDSITTLTTLNSTPVLFLITRSNNLCTLTMINLTNATSIAVSQINPISISLGNYNFFIGKFNSTVNYNGHYNVGEIMYWERILTTQEINNIEAYLFSKWSSYTNIKPEFTLNGFTNTYISSGSTYTDQGVTFKYLLNPNLIPYMTSITDSNGNQLLTNPLNALTTNIIPNSIIYTSILNATYTITYTLTIDNMIYTITRNVTIVNIPINDIYFWIDPSDNSTIILDSNNYITNLYDKSSNTINMIHYNINTNYSKINNNAYILPVLDLTNGSGLISSNVYNLPTNSIYTFAGIVIFTSNVGRYGTILGHFLLNNGHTNPLHFRYETNSNVNLLTSNQDPWTCLLPINVNTIPYMFVGSYSNGVKILTLISLVDGTTQTITKTAPISISGSNGNIFIGVSDSNEKINSYVGEEMYWQRLLTTTEQNNIMSYLYLKWSSYRNLIPTLTLNGASLIYISSDTNYTDPGVTITYLLQTNLIPYITSITDINNNQLLNTPINISSSTIIPKSIMNTTFTVNSSLILNSLNFYGSNQYLTRNLGIINSLKWTLSFWIYSSTFNGSIISTQNNSQLMLSNGNSFISYVLNSSGQQWQPLFNVYKPNLNTWINIVITFDSTQSDPNNRLIWYYNNILQTNNGGWGAGGTIVSQNQILYEFANSTTFWIGNQPALNNQFNGYLSQFIFVDNQALTPASFGYSLNSLWVANKYTGSFGSKGFYLDFSNSSNPGLDISGNNNNWTVNNITSNNITINNICPQVYLANSNIIITNGNLATLAAYYITYSVTDYKGAVATLTRSVNVINNIATGIINDWINRVTSAGGNLSTAEINAHSNFVVALQSNNNAWSNILRLNTFCGDGLTAALCPIKIDGGLSNNGASLNDTLQSGTPNYSRTGGMSGTGGAVNTGLKFSTWSNNGQNLHFGLYAFTEISGRCMGVWRESVYTRHYLLCDGGNNSGGWSNPVNFNADSSSVGMNIMQCRTNDVPYYYRRGVKTTVTGSLDQATPSDWPCTIFAANGSGDGNNASNAIYGNLYSATGMRSGGYTIGYGLTDAQVIDITNAFNQLNSELSRS</sequence>
<dbReference type="Gene3D" id="2.60.40.10">
    <property type="entry name" value="Immunoglobulins"/>
    <property type="match status" value="10"/>
</dbReference>
<dbReference type="Pfam" id="PF16403">
    <property type="entry name" value="Bact_surface_Ig-like"/>
    <property type="match status" value="9"/>
</dbReference>
<feature type="domain" description="Pesticidal crystal protein Cry22Aa Ig-like" evidence="1">
    <location>
        <begin position="4183"/>
        <end position="4249"/>
    </location>
</feature>
<dbReference type="SUPFAM" id="SSF49899">
    <property type="entry name" value="Concanavalin A-like lectins/glucanases"/>
    <property type="match status" value="17"/>
</dbReference>